<evidence type="ECO:0000256" key="9">
    <source>
        <dbReference type="HAMAP-Rule" id="MF_00161"/>
    </source>
</evidence>
<comment type="caution">
    <text evidence="12">The sequence shown here is derived from an EMBL/GenBank/DDBJ whole genome shotgun (WGS) entry which is preliminary data.</text>
</comment>
<keyword evidence="2 9" id="KW-1003">Cell membrane</keyword>
<comment type="catalytic activity">
    <reaction evidence="9 10">
        <text>Release of signal peptides from bacterial membrane prolipoproteins. Hydrolyzes -Xaa-Yaa-Zaa-|-(S,diacylglyceryl)Cys-, in which Xaa is hydrophobic (preferably Leu), and Yaa (Ala or Ser) and Zaa (Gly or Ala) have small, neutral side chains.</text>
        <dbReference type="EC" id="3.4.23.36"/>
    </reaction>
</comment>
<organism evidence="12 13">
    <name type="scientific">Salipiger pallidus</name>
    <dbReference type="NCBI Taxonomy" id="1775170"/>
    <lineage>
        <taxon>Bacteria</taxon>
        <taxon>Pseudomonadati</taxon>
        <taxon>Pseudomonadota</taxon>
        <taxon>Alphaproteobacteria</taxon>
        <taxon>Rhodobacterales</taxon>
        <taxon>Roseobacteraceae</taxon>
        <taxon>Salipiger</taxon>
    </lineage>
</organism>
<comment type="similarity">
    <text evidence="1 9 11">Belongs to the peptidase A8 family.</text>
</comment>
<evidence type="ECO:0000256" key="3">
    <source>
        <dbReference type="ARBA" id="ARBA00022670"/>
    </source>
</evidence>
<sequence length="162" mass="17205">MRLMVWVAAITLVIDQLSKWLVVHVMALDTRLAIDVLPPVLNFRMAWNYGVNFGLFGGGSGATRWVLISVALGIVLVVLVWLRRDPPGRMGMAAAGLLVGGAIGNVIDRLLYGAVADFLNMSCCGIDNPFAFNVADIAIFAGAAGLVLAPGRQDGKRLKKGA</sequence>
<keyword evidence="6 9" id="KW-0378">Hydrolase</keyword>
<dbReference type="AlphaFoldDB" id="A0A8J3EET2"/>
<keyword evidence="8 9" id="KW-0472">Membrane</keyword>
<accession>A0A8J3EET2</accession>
<evidence type="ECO:0000256" key="7">
    <source>
        <dbReference type="ARBA" id="ARBA00022989"/>
    </source>
</evidence>
<gene>
    <name evidence="9 12" type="primary">lspA</name>
    <name evidence="12" type="ORF">GCM10011415_10970</name>
</gene>
<dbReference type="PROSITE" id="PS00855">
    <property type="entry name" value="SPASE_II"/>
    <property type="match status" value="1"/>
</dbReference>
<dbReference type="Pfam" id="PF01252">
    <property type="entry name" value="Peptidase_A8"/>
    <property type="match status" value="1"/>
</dbReference>
<comment type="function">
    <text evidence="9 10">This protein specifically catalyzes the removal of signal peptides from prolipoproteins.</text>
</comment>
<feature type="transmembrane region" description="Helical" evidence="9">
    <location>
        <begin position="94"/>
        <end position="115"/>
    </location>
</feature>
<feature type="active site" evidence="9">
    <location>
        <position position="136"/>
    </location>
</feature>
<dbReference type="NCBIfam" id="TIGR00077">
    <property type="entry name" value="lspA"/>
    <property type="match status" value="1"/>
</dbReference>
<evidence type="ECO:0000256" key="2">
    <source>
        <dbReference type="ARBA" id="ARBA00022475"/>
    </source>
</evidence>
<keyword evidence="7 9" id="KW-1133">Transmembrane helix</keyword>
<evidence type="ECO:0000256" key="5">
    <source>
        <dbReference type="ARBA" id="ARBA00022750"/>
    </source>
</evidence>
<evidence type="ECO:0000313" key="12">
    <source>
        <dbReference type="EMBL" id="GGG65976.1"/>
    </source>
</evidence>
<dbReference type="GO" id="GO:0006508">
    <property type="term" value="P:proteolysis"/>
    <property type="evidence" value="ECO:0007669"/>
    <property type="project" value="UniProtKB-KW"/>
</dbReference>
<evidence type="ECO:0000313" key="13">
    <source>
        <dbReference type="Proteomes" id="UP000617145"/>
    </source>
</evidence>
<evidence type="ECO:0000256" key="4">
    <source>
        <dbReference type="ARBA" id="ARBA00022692"/>
    </source>
</evidence>
<comment type="subcellular location">
    <subcellularLocation>
        <location evidence="9">Cell membrane</location>
        <topology evidence="9">Multi-pass membrane protein</topology>
    </subcellularLocation>
</comment>
<evidence type="ECO:0000256" key="11">
    <source>
        <dbReference type="RuleBase" id="RU004181"/>
    </source>
</evidence>
<dbReference type="EMBL" id="BMJV01000001">
    <property type="protein sequence ID" value="GGG65976.1"/>
    <property type="molecule type" value="Genomic_DNA"/>
</dbReference>
<dbReference type="RefSeq" id="WP_188789153.1">
    <property type="nucleotide sequence ID" value="NZ_BMJV01000001.1"/>
</dbReference>
<comment type="pathway">
    <text evidence="9">Protein modification; lipoprotein biosynthesis (signal peptide cleavage).</text>
</comment>
<feature type="transmembrane region" description="Helical" evidence="9">
    <location>
        <begin position="62"/>
        <end position="82"/>
    </location>
</feature>
<keyword evidence="3 9" id="KW-0645">Protease</keyword>
<reference evidence="12" key="2">
    <citation type="submission" date="2020-09" db="EMBL/GenBank/DDBJ databases">
        <authorList>
            <person name="Sun Q."/>
            <person name="Zhou Y."/>
        </authorList>
    </citation>
    <scope>NUCLEOTIDE SEQUENCE</scope>
    <source>
        <strain evidence="12">CGMCC 1.15762</strain>
    </source>
</reference>
<feature type="active site" evidence="9">
    <location>
        <position position="117"/>
    </location>
</feature>
<dbReference type="Proteomes" id="UP000617145">
    <property type="component" value="Unassembled WGS sequence"/>
</dbReference>
<dbReference type="UniPathway" id="UPA00665"/>
<protein>
    <recommendedName>
        <fullName evidence="9">Lipoprotein signal peptidase</fullName>
        <ecNumber evidence="9">3.4.23.36</ecNumber>
    </recommendedName>
    <alternativeName>
        <fullName evidence="9">Prolipoprotein signal peptidase</fullName>
    </alternativeName>
    <alternativeName>
        <fullName evidence="9">Signal peptidase II</fullName>
        <shortName evidence="9">SPase II</shortName>
    </alternativeName>
</protein>
<evidence type="ECO:0000256" key="1">
    <source>
        <dbReference type="ARBA" id="ARBA00006139"/>
    </source>
</evidence>
<keyword evidence="12" id="KW-0449">Lipoprotein</keyword>
<dbReference type="GO" id="GO:0004190">
    <property type="term" value="F:aspartic-type endopeptidase activity"/>
    <property type="evidence" value="ECO:0007669"/>
    <property type="project" value="UniProtKB-UniRule"/>
</dbReference>
<name>A0A8J3EET2_9RHOB</name>
<feature type="transmembrane region" description="Helical" evidence="9">
    <location>
        <begin position="130"/>
        <end position="149"/>
    </location>
</feature>
<evidence type="ECO:0000256" key="10">
    <source>
        <dbReference type="RuleBase" id="RU000594"/>
    </source>
</evidence>
<dbReference type="PANTHER" id="PTHR33695">
    <property type="entry name" value="LIPOPROTEIN SIGNAL PEPTIDASE"/>
    <property type="match status" value="1"/>
</dbReference>
<dbReference type="GO" id="GO:0005886">
    <property type="term" value="C:plasma membrane"/>
    <property type="evidence" value="ECO:0007669"/>
    <property type="project" value="UniProtKB-SubCell"/>
</dbReference>
<dbReference type="EC" id="3.4.23.36" evidence="9"/>
<dbReference type="HAMAP" id="MF_00161">
    <property type="entry name" value="LspA"/>
    <property type="match status" value="1"/>
</dbReference>
<evidence type="ECO:0000256" key="8">
    <source>
        <dbReference type="ARBA" id="ARBA00023136"/>
    </source>
</evidence>
<evidence type="ECO:0000256" key="6">
    <source>
        <dbReference type="ARBA" id="ARBA00022801"/>
    </source>
</evidence>
<comment type="caution">
    <text evidence="9">Lacks conserved residue(s) required for the propagation of feature annotation.</text>
</comment>
<dbReference type="PANTHER" id="PTHR33695:SF1">
    <property type="entry name" value="LIPOPROTEIN SIGNAL PEPTIDASE"/>
    <property type="match status" value="1"/>
</dbReference>
<keyword evidence="5 9" id="KW-0064">Aspartyl protease</keyword>
<keyword evidence="4 9" id="KW-0812">Transmembrane</keyword>
<reference evidence="12" key="1">
    <citation type="journal article" date="2014" name="Int. J. Syst. Evol. Microbiol.">
        <title>Complete genome sequence of Corynebacterium casei LMG S-19264T (=DSM 44701T), isolated from a smear-ripened cheese.</title>
        <authorList>
            <consortium name="US DOE Joint Genome Institute (JGI-PGF)"/>
            <person name="Walter F."/>
            <person name="Albersmeier A."/>
            <person name="Kalinowski J."/>
            <person name="Ruckert C."/>
        </authorList>
    </citation>
    <scope>NUCLEOTIDE SEQUENCE</scope>
    <source>
        <strain evidence="12">CGMCC 1.15762</strain>
    </source>
</reference>
<dbReference type="InterPro" id="IPR001872">
    <property type="entry name" value="Peptidase_A8"/>
</dbReference>
<proteinExistence type="inferred from homology"/>
<dbReference type="PRINTS" id="PR00781">
    <property type="entry name" value="LIPOSIGPTASE"/>
</dbReference>
<keyword evidence="13" id="KW-1185">Reference proteome</keyword>